<dbReference type="Pfam" id="PF05193">
    <property type="entry name" value="Peptidase_M16_C"/>
    <property type="match status" value="1"/>
</dbReference>
<evidence type="ECO:0000259" key="1">
    <source>
        <dbReference type="Pfam" id="PF00675"/>
    </source>
</evidence>
<dbReference type="InterPro" id="IPR007863">
    <property type="entry name" value="Peptidase_M16_C"/>
</dbReference>
<dbReference type="InterPro" id="IPR011249">
    <property type="entry name" value="Metalloenz_LuxS/M16"/>
</dbReference>
<proteinExistence type="predicted"/>
<feature type="domain" description="Peptidase M16 N-terminal" evidence="1">
    <location>
        <begin position="30"/>
        <end position="145"/>
    </location>
</feature>
<dbReference type="RefSeq" id="WP_054520263.1">
    <property type="nucleotide sequence ID" value="NZ_LGKO01000002.1"/>
</dbReference>
<dbReference type="OrthoDB" id="9762085at2"/>
<evidence type="ECO:0008006" key="5">
    <source>
        <dbReference type="Google" id="ProtNLM"/>
    </source>
</evidence>
<feature type="domain" description="Peptidase M16 C-terminal" evidence="2">
    <location>
        <begin position="182"/>
        <end position="359"/>
    </location>
</feature>
<dbReference type="AlphaFoldDB" id="A0A0P6YMC0"/>
<accession>A0A0P6YMC0</accession>
<comment type="caution">
    <text evidence="3">The sequence shown here is derived from an EMBL/GenBank/DDBJ whole genome shotgun (WGS) entry which is preliminary data.</text>
</comment>
<protein>
    <recommendedName>
        <fullName evidence="5">Peptidase M16</fullName>
    </recommendedName>
</protein>
<evidence type="ECO:0000313" key="4">
    <source>
        <dbReference type="Proteomes" id="UP000050544"/>
    </source>
</evidence>
<dbReference type="InterPro" id="IPR011765">
    <property type="entry name" value="Pept_M16_N"/>
</dbReference>
<gene>
    <name evidence="3" type="ORF">SE15_01125</name>
</gene>
<evidence type="ECO:0000313" key="3">
    <source>
        <dbReference type="EMBL" id="KPL83870.1"/>
    </source>
</evidence>
<dbReference type="PANTHER" id="PTHR11851">
    <property type="entry name" value="METALLOPROTEASE"/>
    <property type="match status" value="1"/>
</dbReference>
<dbReference type="Proteomes" id="UP000050544">
    <property type="component" value="Unassembled WGS sequence"/>
</dbReference>
<dbReference type="GO" id="GO:0046872">
    <property type="term" value="F:metal ion binding"/>
    <property type="evidence" value="ECO:0007669"/>
    <property type="project" value="InterPro"/>
</dbReference>
<dbReference type="Gene3D" id="3.30.830.10">
    <property type="entry name" value="Metalloenzyme, LuxS/M16 peptidase-like"/>
    <property type="match status" value="2"/>
</dbReference>
<evidence type="ECO:0000259" key="2">
    <source>
        <dbReference type="Pfam" id="PF05193"/>
    </source>
</evidence>
<dbReference type="PANTHER" id="PTHR11851:SF224">
    <property type="entry name" value="PROCESSING PROTEASE"/>
    <property type="match status" value="1"/>
</dbReference>
<sequence length="432" mass="47388">MMATLSPATWRSLPGPEDITRVELPNGIVVLTRSNFNSSSVVINGYLPCGSLYDPPDKLGLAGFTARALMRGTARYDFQALHEALESVGASLGFSANVHTITFGGRALAEDLPLLLNLLSTCVREPTFPHDQVERLRAQLLTSLAIRAQDPAEMAELTFDALLFPDHPYGRSEDGYPETVKSIRREDLEAFHRAYFRPQGMVLVVVGAVAAEEVIAQVNAVLGNWLATPADENRIVPPVAPPRQTVRQHVPLPDKVQTELVIGTLGPKRNHPDYLPASLGNNILGQFGMMGRIGEVVREKAGLAYYAMSSLNAWMVAGSWEVNAGVNPANLDRAIELIREEIRRFVSEPVTEEELSDTQAHFIGRLPLSLESNAGVAGALLNMERFQLGLDYLQRYPQQVLAVTREQILEVARRYLDPERLIIVSAGPPAEG</sequence>
<dbReference type="EMBL" id="LGKO01000002">
    <property type="protein sequence ID" value="KPL83870.1"/>
    <property type="molecule type" value="Genomic_DNA"/>
</dbReference>
<organism evidence="3 4">
    <name type="scientific">Thermanaerothrix daxensis</name>
    <dbReference type="NCBI Taxonomy" id="869279"/>
    <lineage>
        <taxon>Bacteria</taxon>
        <taxon>Bacillati</taxon>
        <taxon>Chloroflexota</taxon>
        <taxon>Anaerolineae</taxon>
        <taxon>Anaerolineales</taxon>
        <taxon>Anaerolineaceae</taxon>
        <taxon>Thermanaerothrix</taxon>
    </lineage>
</organism>
<dbReference type="InterPro" id="IPR050361">
    <property type="entry name" value="MPP/UQCRC_Complex"/>
</dbReference>
<name>A0A0P6YMC0_9CHLR</name>
<keyword evidence="4" id="KW-1185">Reference proteome</keyword>
<dbReference type="Pfam" id="PF00675">
    <property type="entry name" value="Peptidase_M16"/>
    <property type="match status" value="1"/>
</dbReference>
<dbReference type="SUPFAM" id="SSF63411">
    <property type="entry name" value="LuxS/MPP-like metallohydrolase"/>
    <property type="match status" value="2"/>
</dbReference>
<dbReference type="STRING" id="869279.SE15_01125"/>
<reference evidence="3 4" key="1">
    <citation type="submission" date="2015-07" db="EMBL/GenBank/DDBJ databases">
        <title>Whole genome sequence of Thermanaerothrix daxensis DSM 23592.</title>
        <authorList>
            <person name="Hemp J."/>
            <person name="Ward L.M."/>
            <person name="Pace L.A."/>
            <person name="Fischer W.W."/>
        </authorList>
    </citation>
    <scope>NUCLEOTIDE SEQUENCE [LARGE SCALE GENOMIC DNA]</scope>
    <source>
        <strain evidence="3 4">GNS-1</strain>
    </source>
</reference>